<protein>
    <submittedName>
        <fullName evidence="3">PQQ-dependent sugar dehydrogenase</fullName>
    </submittedName>
</protein>
<dbReference type="EMBL" id="CP115543">
    <property type="protein sequence ID" value="WNH49155.1"/>
    <property type="molecule type" value="Genomic_DNA"/>
</dbReference>
<dbReference type="InterPro" id="IPR012938">
    <property type="entry name" value="Glc/Sorbosone_DH"/>
</dbReference>
<dbReference type="InterPro" id="IPR011041">
    <property type="entry name" value="Quinoprot_gluc/sorb_DH_b-prop"/>
</dbReference>
<keyword evidence="1" id="KW-0732">Signal</keyword>
<dbReference type="PROSITE" id="PS51257">
    <property type="entry name" value="PROKAR_LIPOPROTEIN"/>
    <property type="match status" value="1"/>
</dbReference>
<reference evidence="3 4" key="1">
    <citation type="submission" date="2022-12" db="EMBL/GenBank/DDBJ databases">
        <title>Two new species, Stenotrophomonas aracearum and Stenotrophomonas oahuensis, isolated from Anthurium (Araceae family) in Hawaii.</title>
        <authorList>
            <person name="Chunag S.C."/>
            <person name="Dobhal S."/>
            <person name="Alvarez A."/>
            <person name="Arif M."/>
        </authorList>
    </citation>
    <scope>NUCLEOTIDE SEQUENCE [LARGE SCALE GENOMIC DNA]</scope>
    <source>
        <strain evidence="3 4">A5588</strain>
    </source>
</reference>
<evidence type="ECO:0000256" key="1">
    <source>
        <dbReference type="SAM" id="SignalP"/>
    </source>
</evidence>
<proteinExistence type="predicted"/>
<name>A0ABY9YEM7_9GAMM</name>
<dbReference type="SUPFAM" id="SSF50952">
    <property type="entry name" value="Soluble quinoprotein glucose dehydrogenase"/>
    <property type="match status" value="1"/>
</dbReference>
<dbReference type="PANTHER" id="PTHR19328">
    <property type="entry name" value="HEDGEHOG-INTERACTING PROTEIN"/>
    <property type="match status" value="1"/>
</dbReference>
<dbReference type="Proteomes" id="UP001305421">
    <property type="component" value="Chromosome"/>
</dbReference>
<evidence type="ECO:0000313" key="4">
    <source>
        <dbReference type="Proteomes" id="UP001305421"/>
    </source>
</evidence>
<sequence>MTRRLLLSVALAVTPALFTTACVAADKAGAAAAPQLDKAQWPFTATEVARFDQPWAMSFLPDGSLLVTEKEGKLKHFNVQTKKSADITGVPKVAYGGQGGFGDVLPHPNYASNHLIYISYAEEGENDTRGAAVARGKLVLAADGSGTLEDLKVIWRQTPKVEGKGHYGHRLAFGPDGKLWITSSERQKFDPAQDMSGNLGKIIRLNDDGSVPADNPFASKGGVAAQVWSLGHRNALGIAFDARGKLWVHEMGPAGGDELNLITRGANYGYPIVSNGNHYDGRDIPDHDTRPEFAAPKVTWTPVISPAGFIIYSGKLFPQWTGSGFIGGLSSTSLVRVAFDGDNAREAERFKMGERIREVEQGPDGAIWLLEDGSNAKLLKLTPKG</sequence>
<dbReference type="InterPro" id="IPR011042">
    <property type="entry name" value="6-blade_b-propeller_TolB-like"/>
</dbReference>
<dbReference type="PANTHER" id="PTHR19328:SF75">
    <property type="entry name" value="ALDOSE SUGAR DEHYDROGENASE YLII"/>
    <property type="match status" value="1"/>
</dbReference>
<dbReference type="RefSeq" id="WP_311183632.1">
    <property type="nucleotide sequence ID" value="NZ_CP115543.1"/>
</dbReference>
<dbReference type="Pfam" id="PF07995">
    <property type="entry name" value="GSDH"/>
    <property type="match status" value="1"/>
</dbReference>
<evidence type="ECO:0000259" key="2">
    <source>
        <dbReference type="Pfam" id="PF07995"/>
    </source>
</evidence>
<keyword evidence="4" id="KW-1185">Reference proteome</keyword>
<feature type="domain" description="Glucose/Sorbosone dehydrogenase" evidence="2">
    <location>
        <begin position="51"/>
        <end position="380"/>
    </location>
</feature>
<feature type="chain" id="PRO_5046920559" evidence="1">
    <location>
        <begin position="25"/>
        <end position="385"/>
    </location>
</feature>
<dbReference type="Gene3D" id="2.120.10.30">
    <property type="entry name" value="TolB, C-terminal domain"/>
    <property type="match status" value="1"/>
</dbReference>
<evidence type="ECO:0000313" key="3">
    <source>
        <dbReference type="EMBL" id="WNH49155.1"/>
    </source>
</evidence>
<organism evidence="3 4">
    <name type="scientific">Stenotrophomonas aracearum</name>
    <dbReference type="NCBI Taxonomy" id="3003272"/>
    <lineage>
        <taxon>Bacteria</taxon>
        <taxon>Pseudomonadati</taxon>
        <taxon>Pseudomonadota</taxon>
        <taxon>Gammaproteobacteria</taxon>
        <taxon>Lysobacterales</taxon>
        <taxon>Lysobacteraceae</taxon>
        <taxon>Stenotrophomonas</taxon>
    </lineage>
</organism>
<gene>
    <name evidence="3" type="ORF">PDM28_02155</name>
</gene>
<accession>A0ABY9YEM7</accession>
<feature type="signal peptide" evidence="1">
    <location>
        <begin position="1"/>
        <end position="24"/>
    </location>
</feature>